<dbReference type="Gene3D" id="3.30.2350.10">
    <property type="entry name" value="Pseudouridine synthase"/>
    <property type="match status" value="1"/>
</dbReference>
<dbReference type="GO" id="GO:0000455">
    <property type="term" value="P:enzyme-directed rRNA pseudouridine synthesis"/>
    <property type="evidence" value="ECO:0007669"/>
    <property type="project" value="TreeGrafter"/>
</dbReference>
<evidence type="ECO:0000313" key="9">
    <source>
        <dbReference type="Proteomes" id="UP000823612"/>
    </source>
</evidence>
<dbReference type="SUPFAM" id="SSF55120">
    <property type="entry name" value="Pseudouridine synthase"/>
    <property type="match status" value="1"/>
</dbReference>
<dbReference type="InterPro" id="IPR002942">
    <property type="entry name" value="S4_RNA-bd"/>
</dbReference>
<dbReference type="PROSITE" id="PS01129">
    <property type="entry name" value="PSI_RLU"/>
    <property type="match status" value="1"/>
</dbReference>
<dbReference type="InterPro" id="IPR050188">
    <property type="entry name" value="RluA_PseudoU_synthase"/>
</dbReference>
<dbReference type="InterPro" id="IPR006224">
    <property type="entry name" value="PsdUridine_synth_RluA-like_CS"/>
</dbReference>
<protein>
    <submittedName>
        <fullName evidence="8">RluA family pseudouridine synthase</fullName>
    </submittedName>
</protein>
<reference evidence="8" key="2">
    <citation type="journal article" date="2021" name="PeerJ">
        <title>Extensive microbial diversity within the chicken gut microbiome revealed by metagenomics and culture.</title>
        <authorList>
            <person name="Gilroy R."/>
            <person name="Ravi A."/>
            <person name="Getino M."/>
            <person name="Pursley I."/>
            <person name="Horton D.L."/>
            <person name="Alikhan N.F."/>
            <person name="Baker D."/>
            <person name="Gharbi K."/>
            <person name="Hall N."/>
            <person name="Watson M."/>
            <person name="Adriaenssens E.M."/>
            <person name="Foster-Nyarko E."/>
            <person name="Jarju S."/>
            <person name="Secka A."/>
            <person name="Antonio M."/>
            <person name="Oren A."/>
            <person name="Chaudhuri R.R."/>
            <person name="La Ragione R."/>
            <person name="Hildebrand F."/>
            <person name="Pallen M.J."/>
        </authorList>
    </citation>
    <scope>NUCLEOTIDE SEQUENCE</scope>
    <source>
        <strain evidence="8">2889</strain>
    </source>
</reference>
<organism evidence="8 9">
    <name type="scientific">Candidatus Pullibacteroides excrementavium</name>
    <dbReference type="NCBI Taxonomy" id="2840905"/>
    <lineage>
        <taxon>Bacteria</taxon>
        <taxon>Pseudomonadati</taxon>
        <taxon>Bacteroidota</taxon>
        <taxon>Bacteroidia</taxon>
        <taxon>Bacteroidales</taxon>
        <taxon>Candidatus Pullibacteroides</taxon>
    </lineage>
</organism>
<dbReference type="SUPFAM" id="SSF55174">
    <property type="entry name" value="Alpha-L RNA-binding motif"/>
    <property type="match status" value="1"/>
</dbReference>
<gene>
    <name evidence="8" type="ORF">IAB08_01780</name>
</gene>
<evidence type="ECO:0000256" key="3">
    <source>
        <dbReference type="ARBA" id="ARBA00023235"/>
    </source>
</evidence>
<dbReference type="EMBL" id="JADIMZ010000026">
    <property type="protein sequence ID" value="MBO8432009.1"/>
    <property type="molecule type" value="Genomic_DNA"/>
</dbReference>
<dbReference type="Pfam" id="PF00849">
    <property type="entry name" value="PseudoU_synth_2"/>
    <property type="match status" value="1"/>
</dbReference>
<evidence type="ECO:0000313" key="8">
    <source>
        <dbReference type="EMBL" id="MBO8432009.1"/>
    </source>
</evidence>
<dbReference type="PROSITE" id="PS50889">
    <property type="entry name" value="S4"/>
    <property type="match status" value="1"/>
</dbReference>
<feature type="active site" evidence="4">
    <location>
        <position position="218"/>
    </location>
</feature>
<dbReference type="GO" id="GO:0003723">
    <property type="term" value="F:RNA binding"/>
    <property type="evidence" value="ECO:0007669"/>
    <property type="project" value="UniProtKB-KW"/>
</dbReference>
<sequence length="431" mass="48780">MKKTENRWPESEEAQDGITQEAEKNGDGFPLASGLGEERLAGDAEEQSVNDNVWENDGNKNGNESVAIGIGAEEDEPEDDEEAQGLYEHFSVKADPGQAPLRLDKFLVDRLQKTARNRIQNAAKAGNILVNGKAEKSNYKVKPGDVVSLVLPNPPQHVELAPENIPIKVVYEDEDVLVVDKDPGMVVHPGFGNFTGTLVNALMYHLKGEKPYLVHRIDKDTSGLLLVAKTEEAQTYLARQFFDHSTERCYRALVWGNFSEDEGTIEGNIARSVQDRKVMAVYPEGDKGKHAVTHYKVRERFGYVTLVDCVLETGRTHQIRCHMKYIKHPLFNDATYGGDRILKGTTFTKYKQFVENCFALLPRQALHAATLGFDHPRTHKRMHFESPMPADMEAVLEKWRTYSKSREFVEEDPELTPKELREKEKLMNLKK</sequence>
<evidence type="ECO:0000256" key="1">
    <source>
        <dbReference type="ARBA" id="ARBA00010876"/>
    </source>
</evidence>
<dbReference type="SMART" id="SM00363">
    <property type="entry name" value="S4"/>
    <property type="match status" value="1"/>
</dbReference>
<dbReference type="InterPro" id="IPR036986">
    <property type="entry name" value="S4_RNA-bd_sf"/>
</dbReference>
<dbReference type="AlphaFoldDB" id="A0A9D9DQK1"/>
<dbReference type="Gene3D" id="3.10.290.10">
    <property type="entry name" value="RNA-binding S4 domain"/>
    <property type="match status" value="1"/>
</dbReference>
<dbReference type="InterPro" id="IPR020103">
    <property type="entry name" value="PsdUridine_synth_cat_dom_sf"/>
</dbReference>
<dbReference type="InterPro" id="IPR006145">
    <property type="entry name" value="PsdUridine_synth_RsuA/RluA"/>
</dbReference>
<evidence type="ECO:0000259" key="7">
    <source>
        <dbReference type="SMART" id="SM00363"/>
    </source>
</evidence>
<evidence type="ECO:0000256" key="6">
    <source>
        <dbReference type="SAM" id="MobiDB-lite"/>
    </source>
</evidence>
<dbReference type="InterPro" id="IPR006225">
    <property type="entry name" value="PsdUridine_synth_RluC/D"/>
</dbReference>
<feature type="domain" description="RNA-binding S4" evidence="7">
    <location>
        <begin position="101"/>
        <end position="166"/>
    </location>
</feature>
<name>A0A9D9DQK1_9BACT</name>
<keyword evidence="3" id="KW-0413">Isomerase</keyword>
<dbReference type="CDD" id="cd00165">
    <property type="entry name" value="S4"/>
    <property type="match status" value="1"/>
</dbReference>
<dbReference type="PANTHER" id="PTHR21600">
    <property type="entry name" value="MITOCHONDRIAL RNA PSEUDOURIDINE SYNTHASE"/>
    <property type="match status" value="1"/>
</dbReference>
<evidence type="ECO:0000256" key="2">
    <source>
        <dbReference type="ARBA" id="ARBA00022884"/>
    </source>
</evidence>
<evidence type="ECO:0000256" key="5">
    <source>
        <dbReference type="PROSITE-ProRule" id="PRU00182"/>
    </source>
</evidence>
<comment type="similarity">
    <text evidence="1">Belongs to the pseudouridine synthase RluA family.</text>
</comment>
<dbReference type="CDD" id="cd02869">
    <property type="entry name" value="PseudoU_synth_RluA_like"/>
    <property type="match status" value="1"/>
</dbReference>
<dbReference type="GO" id="GO:0120159">
    <property type="term" value="F:rRNA pseudouridine synthase activity"/>
    <property type="evidence" value="ECO:0007669"/>
    <property type="project" value="UniProtKB-ARBA"/>
</dbReference>
<feature type="region of interest" description="Disordered" evidence="6">
    <location>
        <begin position="409"/>
        <end position="431"/>
    </location>
</feature>
<proteinExistence type="inferred from homology"/>
<dbReference type="Proteomes" id="UP000823612">
    <property type="component" value="Unassembled WGS sequence"/>
</dbReference>
<dbReference type="Pfam" id="PF01479">
    <property type="entry name" value="S4"/>
    <property type="match status" value="1"/>
</dbReference>
<accession>A0A9D9DQK1</accession>
<feature type="compositionally biased region" description="Basic and acidic residues" evidence="6">
    <location>
        <begin position="1"/>
        <end position="10"/>
    </location>
</feature>
<reference evidence="8" key="1">
    <citation type="submission" date="2020-10" db="EMBL/GenBank/DDBJ databases">
        <authorList>
            <person name="Gilroy R."/>
        </authorList>
    </citation>
    <scope>NUCLEOTIDE SEQUENCE</scope>
    <source>
        <strain evidence="8">2889</strain>
    </source>
</reference>
<feature type="compositionally biased region" description="Basic and acidic residues" evidence="6">
    <location>
        <begin position="415"/>
        <end position="431"/>
    </location>
</feature>
<dbReference type="PANTHER" id="PTHR21600:SF44">
    <property type="entry name" value="RIBOSOMAL LARGE SUBUNIT PSEUDOURIDINE SYNTHASE D"/>
    <property type="match status" value="1"/>
</dbReference>
<keyword evidence="2 5" id="KW-0694">RNA-binding</keyword>
<comment type="caution">
    <text evidence="8">The sequence shown here is derived from an EMBL/GenBank/DDBJ whole genome shotgun (WGS) entry which is preliminary data.</text>
</comment>
<evidence type="ECO:0000256" key="4">
    <source>
        <dbReference type="PIRSR" id="PIRSR606225-1"/>
    </source>
</evidence>
<feature type="region of interest" description="Disordered" evidence="6">
    <location>
        <begin position="1"/>
        <end position="65"/>
    </location>
</feature>
<dbReference type="NCBIfam" id="TIGR00005">
    <property type="entry name" value="rluA_subfam"/>
    <property type="match status" value="1"/>
</dbReference>
<feature type="compositionally biased region" description="Polar residues" evidence="6">
    <location>
        <begin position="49"/>
        <end position="64"/>
    </location>
</feature>
<dbReference type="FunFam" id="3.30.2350.10:FF:000006">
    <property type="entry name" value="Pseudouridine synthase"/>
    <property type="match status" value="1"/>
</dbReference>